<dbReference type="EMBL" id="LT629749">
    <property type="protein sequence ID" value="SDS99689.1"/>
    <property type="molecule type" value="Genomic_DNA"/>
</dbReference>
<proteinExistence type="predicted"/>
<evidence type="ECO:0000256" key="1">
    <source>
        <dbReference type="SAM" id="MobiDB-lite"/>
    </source>
</evidence>
<feature type="region of interest" description="Disordered" evidence="1">
    <location>
        <begin position="151"/>
        <end position="196"/>
    </location>
</feature>
<protein>
    <recommendedName>
        <fullName evidence="4">DUF4913 domain-containing protein</fullName>
    </recommendedName>
</protein>
<evidence type="ECO:0008006" key="4">
    <source>
        <dbReference type="Google" id="ProtNLM"/>
    </source>
</evidence>
<feature type="compositionally biased region" description="Basic and acidic residues" evidence="1">
    <location>
        <begin position="170"/>
        <end position="180"/>
    </location>
</feature>
<accession>A0A1H1WU50</accession>
<evidence type="ECO:0000313" key="2">
    <source>
        <dbReference type="EMBL" id="SDS99689.1"/>
    </source>
</evidence>
<reference evidence="2 3" key="1">
    <citation type="submission" date="2016-10" db="EMBL/GenBank/DDBJ databases">
        <authorList>
            <person name="de Groot N.N."/>
        </authorList>
    </citation>
    <scope>NUCLEOTIDE SEQUENCE [LARGE SCALE GENOMIC DNA]</scope>
    <source>
        <strain evidence="2 3">DSM 21741</strain>
    </source>
</reference>
<gene>
    <name evidence="2" type="ORF">SAMN04488543_2806</name>
</gene>
<name>A0A1H1WU50_9ACTN</name>
<dbReference type="AlphaFoldDB" id="A0A1H1WU50"/>
<dbReference type="Proteomes" id="UP000199092">
    <property type="component" value="Chromosome I"/>
</dbReference>
<dbReference type="STRING" id="546871.SAMN04488543_2806"/>
<sequence length="196" mass="22584">MQPPGTRPRDSTPMVLPFPRPGRLIQDAYQDLEVAANSSLQRLSTFSGLDDLPRPWDPARCTDRDLRLELWAWLDAVVSWHNHQQVWDAHATIPACWPHHPHLVHQIAVLADQRHHAGQALTSDLLEDWHRYTLPAFTDRMNNQLREHCADSHQPWPAQGRHSRYQAESSRAERQGRFESDTSTWTFPQTATGGRL</sequence>
<evidence type="ECO:0000313" key="3">
    <source>
        <dbReference type="Proteomes" id="UP000199092"/>
    </source>
</evidence>
<feature type="compositionally biased region" description="Polar residues" evidence="1">
    <location>
        <begin position="181"/>
        <end position="196"/>
    </location>
</feature>
<keyword evidence="3" id="KW-1185">Reference proteome</keyword>
<organism evidence="2 3">
    <name type="scientific">Friedmanniella luteola</name>
    <dbReference type="NCBI Taxonomy" id="546871"/>
    <lineage>
        <taxon>Bacteria</taxon>
        <taxon>Bacillati</taxon>
        <taxon>Actinomycetota</taxon>
        <taxon>Actinomycetes</taxon>
        <taxon>Propionibacteriales</taxon>
        <taxon>Nocardioidaceae</taxon>
        <taxon>Friedmanniella</taxon>
    </lineage>
</organism>